<reference evidence="2 3" key="1">
    <citation type="submission" date="2017-01" db="EMBL/GenBank/DDBJ databases">
        <title>Deconstructing symbiosis and pathogenesis requirements using a combined genomic-metabolomic approach.</title>
        <authorList>
            <person name="Tobias N.J."/>
            <person name="Wolff H."/>
            <person name="Djahanschiri B."/>
            <person name="Ebersberger I."/>
            <person name="Bode H.B."/>
        </authorList>
    </citation>
    <scope>NUCLEOTIDE SEQUENCE [LARGE SCALE GENOMIC DNA]</scope>
    <source>
        <strain evidence="2 3">DSM 4764</strain>
    </source>
</reference>
<dbReference type="Proteomes" id="UP000194204">
    <property type="component" value="Unassembled WGS sequence"/>
</dbReference>
<sequence>MSDLTRIVALEQGVGVKLYDSINNKSGFYVNTVGNTIGQILTAPDTVITYFPVVPGQTYEINCQDFRGHCFAITLKENDQLTGKVLGLVTLTGTGNTRFFTVADDSTAAFAFMNVVIPSDLFDISSTVFVKVDSVRHIERIPIIDSDVRKSIEKLSSPLKSQKWVVIGDSITEHNFRTKKNYQDYVSESVGGMTVYNYGISATGYYDRYDVANTIIQSPDFLTVFFGTNDWGQVKNTKVLGKFLDMGTSTISGCINTCLLGLIKKFYQKRIAVFTPLPREDNWGSNAVPNAVGYTLEQLANMIKRYADHYSLPCLDLYHKSNLPVYTTEGNEFYFTASCCSAPDGLHPNDAGHRVLAAKIQKFLELI</sequence>
<proteinExistence type="predicted"/>
<dbReference type="RefSeq" id="WP_086112662.1">
    <property type="nucleotide sequence ID" value="NZ_CAWNHF010000035.1"/>
</dbReference>
<dbReference type="STRING" id="40578.Xbed_01880"/>
<dbReference type="CDD" id="cd00229">
    <property type="entry name" value="SGNH_hydrolase"/>
    <property type="match status" value="1"/>
</dbReference>
<dbReference type="SUPFAM" id="SSF52266">
    <property type="entry name" value="SGNH hydrolase"/>
    <property type="match status" value="1"/>
</dbReference>
<keyword evidence="3" id="KW-1185">Reference proteome</keyword>
<evidence type="ECO:0000313" key="3">
    <source>
        <dbReference type="Proteomes" id="UP000194204"/>
    </source>
</evidence>
<dbReference type="GO" id="GO:0004622">
    <property type="term" value="F:phosphatidylcholine lysophospholipase activity"/>
    <property type="evidence" value="ECO:0007669"/>
    <property type="project" value="TreeGrafter"/>
</dbReference>
<dbReference type="InterPro" id="IPR013830">
    <property type="entry name" value="SGNH_hydro"/>
</dbReference>
<name>A0A1Y2SP47_9GAMM</name>
<evidence type="ECO:0000313" key="2">
    <source>
        <dbReference type="EMBL" id="OTA19950.1"/>
    </source>
</evidence>
<dbReference type="InterPro" id="IPR036514">
    <property type="entry name" value="SGNH_hydro_sf"/>
</dbReference>
<evidence type="ECO:0000259" key="1">
    <source>
        <dbReference type="Pfam" id="PF13472"/>
    </source>
</evidence>
<comment type="caution">
    <text evidence="2">The sequence shown here is derived from an EMBL/GenBank/DDBJ whole genome shotgun (WGS) entry which is preliminary data.</text>
</comment>
<dbReference type="OrthoDB" id="6713478at2"/>
<organism evidence="2 3">
    <name type="scientific">Xenorhabdus beddingii</name>
    <dbReference type="NCBI Taxonomy" id="40578"/>
    <lineage>
        <taxon>Bacteria</taxon>
        <taxon>Pseudomonadati</taxon>
        <taxon>Pseudomonadota</taxon>
        <taxon>Gammaproteobacteria</taxon>
        <taxon>Enterobacterales</taxon>
        <taxon>Morganellaceae</taxon>
        <taxon>Xenorhabdus</taxon>
    </lineage>
</organism>
<protein>
    <submittedName>
        <fullName evidence="2">Lipase</fullName>
    </submittedName>
</protein>
<dbReference type="PANTHER" id="PTHR30383:SF5">
    <property type="entry name" value="SGNH HYDROLASE-TYPE ESTERASE DOMAIN-CONTAINING PROTEIN"/>
    <property type="match status" value="1"/>
</dbReference>
<dbReference type="PANTHER" id="PTHR30383">
    <property type="entry name" value="THIOESTERASE 1/PROTEASE 1/LYSOPHOSPHOLIPASE L1"/>
    <property type="match status" value="1"/>
</dbReference>
<dbReference type="Pfam" id="PF13472">
    <property type="entry name" value="Lipase_GDSL_2"/>
    <property type="match status" value="1"/>
</dbReference>
<dbReference type="AlphaFoldDB" id="A0A1Y2SP47"/>
<accession>A0A1Y2SP47</accession>
<gene>
    <name evidence="2" type="ORF">Xbed_01880</name>
</gene>
<feature type="domain" description="SGNH hydrolase-type esterase" evidence="1">
    <location>
        <begin position="166"/>
        <end position="355"/>
    </location>
</feature>
<dbReference type="Gene3D" id="3.40.50.1110">
    <property type="entry name" value="SGNH hydrolase"/>
    <property type="match status" value="1"/>
</dbReference>
<dbReference type="InterPro" id="IPR051532">
    <property type="entry name" value="Ester_Hydrolysis_Enzymes"/>
</dbReference>
<dbReference type="EMBL" id="MUBK01000013">
    <property type="protein sequence ID" value="OTA19950.1"/>
    <property type="molecule type" value="Genomic_DNA"/>
</dbReference>